<dbReference type="Pfam" id="PF01593">
    <property type="entry name" value="Amino_oxidase"/>
    <property type="match status" value="1"/>
</dbReference>
<comment type="subunit">
    <text evidence="2">Interacts with COX5B; this interaction may contribute to localize PYROXD2 to the inner face of the inner mitochondrial membrane.</text>
</comment>
<comment type="function">
    <text evidence="1">Probable oxidoreductase that may play a role as regulator of mitochondrial function.</text>
</comment>
<dbReference type="InterPro" id="IPR002937">
    <property type="entry name" value="Amino_oxidase"/>
</dbReference>
<dbReference type="PANTHER" id="PTHR10668">
    <property type="entry name" value="PHYTOENE DEHYDROGENASE"/>
    <property type="match status" value="1"/>
</dbReference>
<dbReference type="Pfam" id="PF13450">
    <property type="entry name" value="NAD_binding_8"/>
    <property type="match status" value="1"/>
</dbReference>
<evidence type="ECO:0000259" key="4">
    <source>
        <dbReference type="Pfam" id="PF01593"/>
    </source>
</evidence>
<dbReference type="PANTHER" id="PTHR10668:SF103">
    <property type="entry name" value="PYRIDINE NUCLEOTIDE-DISULFIDE OXIDOREDUCTASE DOMAIN-CONTAINING PROTEIN 2"/>
    <property type="match status" value="1"/>
</dbReference>
<accession>A0A1Y6BJ37</accession>
<evidence type="ECO:0000256" key="1">
    <source>
        <dbReference type="ARBA" id="ARBA00037217"/>
    </source>
</evidence>
<evidence type="ECO:0000313" key="6">
    <source>
        <dbReference type="Proteomes" id="UP000192917"/>
    </source>
</evidence>
<dbReference type="Proteomes" id="UP000192917">
    <property type="component" value="Unassembled WGS sequence"/>
</dbReference>
<dbReference type="RefSeq" id="WP_085122245.1">
    <property type="nucleotide sequence ID" value="NZ_FWZX01000005.1"/>
</dbReference>
<dbReference type="InterPro" id="IPR036188">
    <property type="entry name" value="FAD/NAD-bd_sf"/>
</dbReference>
<dbReference type="GO" id="GO:0016491">
    <property type="term" value="F:oxidoreductase activity"/>
    <property type="evidence" value="ECO:0007669"/>
    <property type="project" value="InterPro"/>
</dbReference>
<keyword evidence="6" id="KW-1185">Reference proteome</keyword>
<evidence type="ECO:0000313" key="5">
    <source>
        <dbReference type="EMBL" id="SMF13938.1"/>
    </source>
</evidence>
<feature type="domain" description="Amine oxidase" evidence="4">
    <location>
        <begin position="164"/>
        <end position="512"/>
    </location>
</feature>
<sequence length="531" mass="58348">MKRYDAIVVGAGHNGLTAAAYLARAGLSVMVLERRDRIGGAAVSEERHAGFLYSSCSYVCSLLRAEIMRDLELSKHGLRIIPYENSATIARNGDSIAFFHDPAKTRRSIARHSRRDADAYAEFNRDIYRQCRMIRPLLLETPPDPTSVRLKDLKGLRKLQKAFAQLGEDGLAQAMQFWTMSCGDFLDRYFESDLLKGSLAGNSIIGTALGPYSPGSAYVLLHHVMGDLDGHVGAWGFAVGGMGAISQALAAAAQEHGAEIRTAAEVEQLIVRNGRVEGVALVGGEEVLGTRVVSNLDVKRTYLKLAPRKELPTDFLEAVESFKIRGSSGKLNIALDRLPEFPALRDEPLLKRGGILISESMEYLERGYDDWKNGQWSREPFLDITVPTHYDPTMAPPGKHYMSVFVQYVPPTLADGPWTPEKRDAFGKTVLDTIELYSPGFRDLILDCWVRTPWDLENEVGLTEGNIFHGELTLDQLLFNRPIPGYAQYRGPLGGLYMCGSSTHPGGGVMGAPGANAARELLHDAGVRRAA</sequence>
<gene>
    <name evidence="5" type="ORF">SAMN05428998_105213</name>
</gene>
<dbReference type="STRING" id="560819.SAMN05428998_105213"/>
<evidence type="ECO:0000256" key="3">
    <source>
        <dbReference type="ARBA" id="ARBA00040298"/>
    </source>
</evidence>
<protein>
    <recommendedName>
        <fullName evidence="3">Pyridine nucleotide-disulfide oxidoreductase domain-containing protein 2</fullName>
    </recommendedName>
</protein>
<evidence type="ECO:0000256" key="2">
    <source>
        <dbReference type="ARBA" id="ARBA00038825"/>
    </source>
</evidence>
<dbReference type="AlphaFoldDB" id="A0A1Y6BJ37"/>
<reference evidence="5 6" key="1">
    <citation type="submission" date="2017-04" db="EMBL/GenBank/DDBJ databases">
        <authorList>
            <person name="Afonso C.L."/>
            <person name="Miller P.J."/>
            <person name="Scott M.A."/>
            <person name="Spackman E."/>
            <person name="Goraichik I."/>
            <person name="Dimitrov K.M."/>
            <person name="Suarez D.L."/>
            <person name="Swayne D.E."/>
        </authorList>
    </citation>
    <scope>NUCLEOTIDE SEQUENCE [LARGE SCALE GENOMIC DNA]</scope>
    <source>
        <strain evidence="5 6">USBA 355</strain>
    </source>
</reference>
<organism evidence="5 6">
    <name type="scientific">Tistlia consotensis USBA 355</name>
    <dbReference type="NCBI Taxonomy" id="560819"/>
    <lineage>
        <taxon>Bacteria</taxon>
        <taxon>Pseudomonadati</taxon>
        <taxon>Pseudomonadota</taxon>
        <taxon>Alphaproteobacteria</taxon>
        <taxon>Rhodospirillales</taxon>
        <taxon>Rhodovibrionaceae</taxon>
        <taxon>Tistlia</taxon>
    </lineage>
</organism>
<name>A0A1Y6BJ37_9PROT</name>
<dbReference type="SUPFAM" id="SSF51905">
    <property type="entry name" value="FAD/NAD(P)-binding domain"/>
    <property type="match status" value="1"/>
</dbReference>
<dbReference type="EMBL" id="FWZX01000005">
    <property type="protein sequence ID" value="SMF13938.1"/>
    <property type="molecule type" value="Genomic_DNA"/>
</dbReference>
<dbReference type="Gene3D" id="3.50.50.60">
    <property type="entry name" value="FAD/NAD(P)-binding domain"/>
    <property type="match status" value="2"/>
</dbReference>
<proteinExistence type="predicted"/>